<proteinExistence type="predicted"/>
<comment type="caution">
    <text evidence="1">The sequence shown here is derived from an EMBL/GenBank/DDBJ whole genome shotgun (WGS) entry which is preliminary data.</text>
</comment>
<accession>A0A921Q622</accession>
<organism evidence="1 2">
    <name type="scientific">Sorghum bicolor</name>
    <name type="common">Sorghum</name>
    <name type="synonym">Sorghum vulgare</name>
    <dbReference type="NCBI Taxonomy" id="4558"/>
    <lineage>
        <taxon>Eukaryota</taxon>
        <taxon>Viridiplantae</taxon>
        <taxon>Streptophyta</taxon>
        <taxon>Embryophyta</taxon>
        <taxon>Tracheophyta</taxon>
        <taxon>Spermatophyta</taxon>
        <taxon>Magnoliopsida</taxon>
        <taxon>Liliopsida</taxon>
        <taxon>Poales</taxon>
        <taxon>Poaceae</taxon>
        <taxon>PACMAD clade</taxon>
        <taxon>Panicoideae</taxon>
        <taxon>Andropogonodae</taxon>
        <taxon>Andropogoneae</taxon>
        <taxon>Sorghinae</taxon>
        <taxon>Sorghum</taxon>
    </lineage>
</organism>
<dbReference type="Proteomes" id="UP000807115">
    <property type="component" value="Chromosome 10"/>
</dbReference>
<dbReference type="AlphaFoldDB" id="A0A921Q622"/>
<dbReference type="EMBL" id="CM027689">
    <property type="protein sequence ID" value="KAG0515723.1"/>
    <property type="molecule type" value="Genomic_DNA"/>
</dbReference>
<evidence type="ECO:0000313" key="1">
    <source>
        <dbReference type="EMBL" id="KAG0515723.1"/>
    </source>
</evidence>
<reference evidence="1" key="1">
    <citation type="journal article" date="2019" name="BMC Genomics">
        <title>A new reference genome for Sorghum bicolor reveals high levels of sequence similarity between sweet and grain genotypes: implications for the genetics of sugar metabolism.</title>
        <authorList>
            <person name="Cooper E.A."/>
            <person name="Brenton Z.W."/>
            <person name="Flinn B.S."/>
            <person name="Jenkins J."/>
            <person name="Shu S."/>
            <person name="Flowers D."/>
            <person name="Luo F."/>
            <person name="Wang Y."/>
            <person name="Xia P."/>
            <person name="Barry K."/>
            <person name="Daum C."/>
            <person name="Lipzen A."/>
            <person name="Yoshinaga Y."/>
            <person name="Schmutz J."/>
            <person name="Saski C."/>
            <person name="Vermerris W."/>
            <person name="Kresovich S."/>
        </authorList>
    </citation>
    <scope>NUCLEOTIDE SEQUENCE</scope>
</reference>
<gene>
    <name evidence="1" type="ORF">BDA96_10G303000</name>
</gene>
<name>A0A921Q622_SORBI</name>
<reference evidence="1" key="2">
    <citation type="submission" date="2020-10" db="EMBL/GenBank/DDBJ databases">
        <authorList>
            <person name="Cooper E.A."/>
            <person name="Brenton Z.W."/>
            <person name="Flinn B.S."/>
            <person name="Jenkins J."/>
            <person name="Shu S."/>
            <person name="Flowers D."/>
            <person name="Luo F."/>
            <person name="Wang Y."/>
            <person name="Xia P."/>
            <person name="Barry K."/>
            <person name="Daum C."/>
            <person name="Lipzen A."/>
            <person name="Yoshinaga Y."/>
            <person name="Schmutz J."/>
            <person name="Saski C."/>
            <person name="Vermerris W."/>
            <person name="Kresovich S."/>
        </authorList>
    </citation>
    <scope>NUCLEOTIDE SEQUENCE</scope>
</reference>
<evidence type="ECO:0000313" key="2">
    <source>
        <dbReference type="Proteomes" id="UP000807115"/>
    </source>
</evidence>
<sequence length="54" mass="5952">MCFFVAHSVLYVANSEDGISYHAFIAFSNRVCIPMSNIPHFAYKCMASGFSIVG</sequence>
<protein>
    <submittedName>
        <fullName evidence="1">Uncharacterized protein</fullName>
    </submittedName>
</protein>